<proteinExistence type="predicted"/>
<protein>
    <submittedName>
        <fullName evidence="1">Uncharacterized protein</fullName>
    </submittedName>
</protein>
<comment type="caution">
    <text evidence="1">The sequence shown here is derived from an EMBL/GenBank/DDBJ whole genome shotgun (WGS) entry which is preliminary data.</text>
</comment>
<dbReference type="EMBL" id="AGXZ01000034">
    <property type="protein sequence ID" value="EIY73593.1"/>
    <property type="molecule type" value="Genomic_DNA"/>
</dbReference>
<sequence>MKKVLLEVFSFSSCFIDLIPNFVSNIGFRISRWRETELKGNPVQIRNYPRSCKFYPPIVWGSVVTFLATGYCENREGVTTETSQKTCRYCLYHSWLSGERR</sequence>
<name>I9TW05_PHOVU</name>
<evidence type="ECO:0000313" key="2">
    <source>
        <dbReference type="Proteomes" id="UP000004219"/>
    </source>
</evidence>
<gene>
    <name evidence="1" type="ORF">HMPREF1058_03746</name>
</gene>
<evidence type="ECO:0000313" key="1">
    <source>
        <dbReference type="EMBL" id="EIY73593.1"/>
    </source>
</evidence>
<dbReference type="Proteomes" id="UP000004219">
    <property type="component" value="Unassembled WGS sequence"/>
</dbReference>
<keyword evidence="2" id="KW-1185">Reference proteome</keyword>
<reference evidence="1 2" key="1">
    <citation type="submission" date="2012-02" db="EMBL/GenBank/DDBJ databases">
        <title>The Genome Sequence of Bacteroides vulgatus CL09T03C04.</title>
        <authorList>
            <consortium name="The Broad Institute Genome Sequencing Platform"/>
            <person name="Earl A."/>
            <person name="Ward D."/>
            <person name="Feldgarden M."/>
            <person name="Gevers D."/>
            <person name="Zitomersky N.L."/>
            <person name="Coyne M.J."/>
            <person name="Comstock L.E."/>
            <person name="Young S.K."/>
            <person name="Zeng Q."/>
            <person name="Gargeya S."/>
            <person name="Fitzgerald M."/>
            <person name="Haas B."/>
            <person name="Abouelleil A."/>
            <person name="Alvarado L."/>
            <person name="Arachchi H.M."/>
            <person name="Berlin A."/>
            <person name="Chapman S.B."/>
            <person name="Gearin G."/>
            <person name="Goldberg J."/>
            <person name="Griggs A."/>
            <person name="Gujja S."/>
            <person name="Hansen M."/>
            <person name="Heiman D."/>
            <person name="Howarth C."/>
            <person name="Larimer J."/>
            <person name="Lui A."/>
            <person name="MacDonald P.J.P."/>
            <person name="McCowen C."/>
            <person name="Montmayeur A."/>
            <person name="Murphy C."/>
            <person name="Neiman D."/>
            <person name="Pearson M."/>
            <person name="Priest M."/>
            <person name="Roberts A."/>
            <person name="Saif S."/>
            <person name="Shea T."/>
            <person name="Sisk P."/>
            <person name="Stolte C."/>
            <person name="Sykes S."/>
            <person name="Wortman J."/>
            <person name="Nusbaum C."/>
            <person name="Birren B."/>
        </authorList>
    </citation>
    <scope>NUCLEOTIDE SEQUENCE [LARGE SCALE GENOMIC DNA]</scope>
    <source>
        <strain evidence="1 2">CL09T03C04</strain>
    </source>
</reference>
<dbReference type="HOGENOM" id="CLU_2285904_0_0_10"/>
<organism evidence="1 2">
    <name type="scientific">Phocaeicola vulgatus CL09T03C04</name>
    <dbReference type="NCBI Taxonomy" id="997891"/>
    <lineage>
        <taxon>Bacteria</taxon>
        <taxon>Pseudomonadati</taxon>
        <taxon>Bacteroidota</taxon>
        <taxon>Bacteroidia</taxon>
        <taxon>Bacteroidales</taxon>
        <taxon>Bacteroidaceae</taxon>
        <taxon>Phocaeicola</taxon>
    </lineage>
</organism>
<dbReference type="AlphaFoldDB" id="I9TW05"/>
<accession>I9TW05</accession>